<protein>
    <submittedName>
        <fullName evidence="1">Uncharacterized protein</fullName>
    </submittedName>
</protein>
<dbReference type="AlphaFoldDB" id="A0AAV0T5Y2"/>
<dbReference type="SUPFAM" id="SSF53335">
    <property type="entry name" value="S-adenosyl-L-methionine-dependent methyltransferases"/>
    <property type="match status" value="1"/>
</dbReference>
<dbReference type="PANTHER" id="PTHR14614">
    <property type="entry name" value="HEPATOCELLULAR CARCINOMA-ASSOCIATED ANTIGEN"/>
    <property type="match status" value="1"/>
</dbReference>
<sequence>MEKGVDARSSLESPTCALVPFSFRSPFHDALRDRTRWFPIAGKRIRIDQAWQSDGRGGTTLGFGASVYDAAIALSLYLAAHRELVQGKQILELGGGPGLVGVVAAHFEPERVVITDGDPASVALTRRNIELNGLAESVCRAEKYLWGDVDHALVPEVGGRGQYDLILGADIVACPYASAFEALMTSLQALAGPETLVLLAYKKRMHSEAKFFATFDNVFDTETIDRSEMHPDFQEEDDIVIFRARLKTQ</sequence>
<keyword evidence="2" id="KW-1185">Reference proteome</keyword>
<dbReference type="Gene3D" id="3.40.50.150">
    <property type="entry name" value="Vaccinia Virus protein VP39"/>
    <property type="match status" value="1"/>
</dbReference>
<name>A0AAV0T5Y2_HYABA</name>
<dbReference type="InterPro" id="IPR029063">
    <property type="entry name" value="SAM-dependent_MTases_sf"/>
</dbReference>
<dbReference type="InterPro" id="IPR019410">
    <property type="entry name" value="Methyltransf_16"/>
</dbReference>
<accession>A0AAV0T5Y2</accession>
<reference evidence="1" key="1">
    <citation type="submission" date="2022-12" db="EMBL/GenBank/DDBJ databases">
        <authorList>
            <person name="Webb A."/>
        </authorList>
    </citation>
    <scope>NUCLEOTIDE SEQUENCE</scope>
    <source>
        <strain evidence="1">Hp1</strain>
    </source>
</reference>
<evidence type="ECO:0000313" key="2">
    <source>
        <dbReference type="Proteomes" id="UP001162031"/>
    </source>
</evidence>
<gene>
    <name evidence="1" type="ORF">HBR001_LOCUS891</name>
</gene>
<organism evidence="1 2">
    <name type="scientific">Hyaloperonospora brassicae</name>
    <name type="common">Brassica downy mildew</name>
    <name type="synonym">Peronospora brassicae</name>
    <dbReference type="NCBI Taxonomy" id="162125"/>
    <lineage>
        <taxon>Eukaryota</taxon>
        <taxon>Sar</taxon>
        <taxon>Stramenopiles</taxon>
        <taxon>Oomycota</taxon>
        <taxon>Peronosporomycetes</taxon>
        <taxon>Peronosporales</taxon>
        <taxon>Peronosporaceae</taxon>
        <taxon>Hyaloperonospora</taxon>
    </lineage>
</organism>
<comment type="caution">
    <text evidence="1">The sequence shown here is derived from an EMBL/GenBank/DDBJ whole genome shotgun (WGS) entry which is preliminary data.</text>
</comment>
<dbReference type="Proteomes" id="UP001162031">
    <property type="component" value="Unassembled WGS sequence"/>
</dbReference>
<dbReference type="Pfam" id="PF10294">
    <property type="entry name" value="Methyltransf_16"/>
    <property type="match status" value="1"/>
</dbReference>
<proteinExistence type="predicted"/>
<dbReference type="EMBL" id="CANTFL010000086">
    <property type="protein sequence ID" value="CAI5712670.1"/>
    <property type="molecule type" value="Genomic_DNA"/>
</dbReference>
<evidence type="ECO:0000313" key="1">
    <source>
        <dbReference type="EMBL" id="CAI5712670.1"/>
    </source>
</evidence>